<evidence type="ECO:0000256" key="4">
    <source>
        <dbReference type="ARBA" id="ARBA00022605"/>
    </source>
</evidence>
<dbReference type="Proteomes" id="UP000236151">
    <property type="component" value="Unassembled WGS sequence"/>
</dbReference>
<dbReference type="InterPro" id="IPR036291">
    <property type="entry name" value="NAD(P)-bd_dom_sf"/>
</dbReference>
<evidence type="ECO:0000256" key="7">
    <source>
        <dbReference type="ARBA" id="ARBA00022857"/>
    </source>
</evidence>
<evidence type="ECO:0000313" key="15">
    <source>
        <dbReference type="EMBL" id="PNU00885.1"/>
    </source>
</evidence>
<dbReference type="InterPro" id="IPR000672">
    <property type="entry name" value="THF_DH/CycHdrlase"/>
</dbReference>
<gene>
    <name evidence="12" type="primary">folD</name>
    <name evidence="15" type="ORF">CDQ84_04355</name>
</gene>
<dbReference type="EC" id="1.5.1.5" evidence="12"/>
<dbReference type="GO" id="GO:0004488">
    <property type="term" value="F:methylenetetrahydrofolate dehydrogenase (NADP+) activity"/>
    <property type="evidence" value="ECO:0007669"/>
    <property type="project" value="UniProtKB-UniRule"/>
</dbReference>
<evidence type="ECO:0000256" key="11">
    <source>
        <dbReference type="ARBA" id="ARBA00023268"/>
    </source>
</evidence>
<comment type="caution">
    <text evidence="12">Lacks conserved residue(s) required for the propagation of feature annotation.</text>
</comment>
<keyword evidence="9 12" id="KW-0368">Histidine biosynthesis</keyword>
<comment type="similarity">
    <text evidence="12">Belongs to the tetrahydrofolate dehydrogenase/cyclohydrolase family.</text>
</comment>
<dbReference type="Pfam" id="PF02882">
    <property type="entry name" value="THF_DHG_CYH_C"/>
    <property type="match status" value="1"/>
</dbReference>
<evidence type="ECO:0000313" key="16">
    <source>
        <dbReference type="Proteomes" id="UP000236151"/>
    </source>
</evidence>
<evidence type="ECO:0000256" key="9">
    <source>
        <dbReference type="ARBA" id="ARBA00023102"/>
    </source>
</evidence>
<feature type="binding site" evidence="12">
    <location>
        <position position="231"/>
    </location>
    <ligand>
        <name>NADP(+)</name>
        <dbReference type="ChEBI" id="CHEBI:58349"/>
    </ligand>
</feature>
<comment type="subunit">
    <text evidence="2 12">Homodimer.</text>
</comment>
<evidence type="ECO:0000256" key="8">
    <source>
        <dbReference type="ARBA" id="ARBA00023002"/>
    </source>
</evidence>
<keyword evidence="7 12" id="KW-0521">NADP</keyword>
<dbReference type="InterPro" id="IPR020630">
    <property type="entry name" value="THF_DH/CycHdrlase_cat_dom"/>
</dbReference>
<dbReference type="GO" id="GO:0005829">
    <property type="term" value="C:cytosol"/>
    <property type="evidence" value="ECO:0007669"/>
    <property type="project" value="TreeGrafter"/>
</dbReference>
<dbReference type="FunFam" id="3.40.50.10860:FF:000005">
    <property type="entry name" value="C-1-tetrahydrofolate synthase, cytoplasmic, putative"/>
    <property type="match status" value="1"/>
</dbReference>
<dbReference type="UniPathway" id="UPA00193"/>
<proteinExistence type="inferred from homology"/>
<dbReference type="Gene3D" id="3.40.50.720">
    <property type="entry name" value="NAD(P)-binding Rossmann-like Domain"/>
    <property type="match status" value="1"/>
</dbReference>
<dbReference type="Gene3D" id="3.40.50.10860">
    <property type="entry name" value="Leucine Dehydrogenase, chain A, domain 1"/>
    <property type="match status" value="1"/>
</dbReference>
<dbReference type="PANTHER" id="PTHR48099:SF5">
    <property type="entry name" value="C-1-TETRAHYDROFOLATE SYNTHASE, CYTOPLASMIC"/>
    <property type="match status" value="1"/>
</dbReference>
<dbReference type="Pfam" id="PF00763">
    <property type="entry name" value="THF_DHG_CYH"/>
    <property type="match status" value="1"/>
</dbReference>
<dbReference type="OrthoDB" id="9803580at2"/>
<dbReference type="GO" id="GO:0006164">
    <property type="term" value="P:purine nucleotide biosynthetic process"/>
    <property type="evidence" value="ECO:0007669"/>
    <property type="project" value="UniProtKB-KW"/>
</dbReference>
<evidence type="ECO:0000256" key="10">
    <source>
        <dbReference type="ARBA" id="ARBA00023167"/>
    </source>
</evidence>
<name>A0A2K2FJM7_9CLOT</name>
<dbReference type="FunFam" id="3.40.50.720:FF:000094">
    <property type="entry name" value="Bifunctional protein FolD"/>
    <property type="match status" value="1"/>
</dbReference>
<keyword evidence="3 12" id="KW-0554">One-carbon metabolism</keyword>
<dbReference type="RefSeq" id="WP_103080500.1">
    <property type="nucleotide sequence ID" value="NZ_CP021850.1"/>
</dbReference>
<dbReference type="SUPFAM" id="SSF53223">
    <property type="entry name" value="Aminoacid dehydrogenase-like, N-terminal domain"/>
    <property type="match status" value="1"/>
</dbReference>
<feature type="binding site" evidence="12">
    <location>
        <begin position="165"/>
        <end position="167"/>
    </location>
    <ligand>
        <name>NADP(+)</name>
        <dbReference type="ChEBI" id="CHEBI:58349"/>
    </ligand>
</feature>
<dbReference type="GO" id="GO:0000105">
    <property type="term" value="P:L-histidine biosynthetic process"/>
    <property type="evidence" value="ECO:0007669"/>
    <property type="project" value="UniProtKB-KW"/>
</dbReference>
<dbReference type="EMBL" id="NIOJ01000006">
    <property type="protein sequence ID" value="PNU00885.1"/>
    <property type="molecule type" value="Genomic_DNA"/>
</dbReference>
<dbReference type="GO" id="GO:0035999">
    <property type="term" value="P:tetrahydrofolate interconversion"/>
    <property type="evidence" value="ECO:0007669"/>
    <property type="project" value="UniProtKB-UniRule"/>
</dbReference>
<keyword evidence="16" id="KW-1185">Reference proteome</keyword>
<evidence type="ECO:0000259" key="13">
    <source>
        <dbReference type="Pfam" id="PF00763"/>
    </source>
</evidence>
<organism evidence="15 16">
    <name type="scientific">Clostridium thermosuccinogenes</name>
    <dbReference type="NCBI Taxonomy" id="84032"/>
    <lineage>
        <taxon>Bacteria</taxon>
        <taxon>Bacillati</taxon>
        <taxon>Bacillota</taxon>
        <taxon>Clostridia</taxon>
        <taxon>Eubacteriales</taxon>
        <taxon>Clostridiaceae</taxon>
        <taxon>Clostridium</taxon>
    </lineage>
</organism>
<protein>
    <recommendedName>
        <fullName evidence="12">Bifunctional protein FolD</fullName>
    </recommendedName>
    <domain>
        <recommendedName>
            <fullName evidence="12">Methylenetetrahydrofolate dehydrogenase</fullName>
            <ecNumber evidence="12">1.5.1.5</ecNumber>
        </recommendedName>
    </domain>
    <domain>
        <recommendedName>
            <fullName evidence="12">Methenyltetrahydrofolate cyclohydrolase</fullName>
            <ecNumber evidence="12">3.5.4.9</ecNumber>
        </recommendedName>
    </domain>
</protein>
<feature type="domain" description="Tetrahydrofolate dehydrogenase/cyclohydrolase NAD(P)-binding" evidence="14">
    <location>
        <begin position="139"/>
        <end position="278"/>
    </location>
</feature>
<keyword evidence="10 12" id="KW-0486">Methionine biosynthesis</keyword>
<keyword evidence="11 12" id="KW-0511">Multifunctional enzyme</keyword>
<keyword evidence="4 12" id="KW-0028">Amino-acid biosynthesis</keyword>
<comment type="function">
    <text evidence="12">Catalyzes the oxidation of 5,10-methylenetetrahydrofolate to 5,10-methenyltetrahydrofolate and then the hydrolysis of 5,10-methenyltetrahydrofolate to 10-formyltetrahydrofolate.</text>
</comment>
<dbReference type="HAMAP" id="MF_01576">
    <property type="entry name" value="THF_DHG_CYH"/>
    <property type="match status" value="1"/>
</dbReference>
<dbReference type="InterPro" id="IPR020631">
    <property type="entry name" value="THF_DH/CycHdrlase_NAD-bd_dom"/>
</dbReference>
<evidence type="ECO:0000256" key="1">
    <source>
        <dbReference type="ARBA" id="ARBA00004777"/>
    </source>
</evidence>
<dbReference type="GO" id="GO:0004477">
    <property type="term" value="F:methenyltetrahydrofolate cyclohydrolase activity"/>
    <property type="evidence" value="ECO:0007669"/>
    <property type="project" value="UniProtKB-UniRule"/>
</dbReference>
<evidence type="ECO:0000256" key="6">
    <source>
        <dbReference type="ARBA" id="ARBA00022801"/>
    </source>
</evidence>
<comment type="caution">
    <text evidence="15">The sequence shown here is derived from an EMBL/GenBank/DDBJ whole genome shotgun (WGS) entry which is preliminary data.</text>
</comment>
<dbReference type="CDD" id="cd01080">
    <property type="entry name" value="NAD_bind_m-THF_DH_Cyclohyd"/>
    <property type="match status" value="1"/>
</dbReference>
<dbReference type="SUPFAM" id="SSF51735">
    <property type="entry name" value="NAD(P)-binding Rossmann-fold domains"/>
    <property type="match status" value="1"/>
</dbReference>
<dbReference type="PRINTS" id="PR00085">
    <property type="entry name" value="THFDHDRGNASE"/>
</dbReference>
<evidence type="ECO:0000259" key="14">
    <source>
        <dbReference type="Pfam" id="PF02882"/>
    </source>
</evidence>
<comment type="pathway">
    <text evidence="1 12">One-carbon metabolism; tetrahydrofolate interconversion.</text>
</comment>
<accession>A0A2K2FJM7</accession>
<comment type="catalytic activity">
    <reaction evidence="12">
        <text>(6R)-5,10-methenyltetrahydrofolate + H2O = (6R)-10-formyltetrahydrofolate + H(+)</text>
        <dbReference type="Rhea" id="RHEA:23700"/>
        <dbReference type="ChEBI" id="CHEBI:15377"/>
        <dbReference type="ChEBI" id="CHEBI:15378"/>
        <dbReference type="ChEBI" id="CHEBI:57455"/>
        <dbReference type="ChEBI" id="CHEBI:195366"/>
        <dbReference type="EC" id="3.5.4.9"/>
    </reaction>
</comment>
<dbReference type="InterPro" id="IPR046346">
    <property type="entry name" value="Aminoacid_DH-like_N_sf"/>
</dbReference>
<comment type="catalytic activity">
    <reaction evidence="12">
        <text>(6R)-5,10-methylene-5,6,7,8-tetrahydrofolate + NADP(+) = (6R)-5,10-methenyltetrahydrofolate + NADPH</text>
        <dbReference type="Rhea" id="RHEA:22812"/>
        <dbReference type="ChEBI" id="CHEBI:15636"/>
        <dbReference type="ChEBI" id="CHEBI:57455"/>
        <dbReference type="ChEBI" id="CHEBI:57783"/>
        <dbReference type="ChEBI" id="CHEBI:58349"/>
        <dbReference type="EC" id="1.5.1.5"/>
    </reaction>
</comment>
<keyword evidence="6 12" id="KW-0378">Hydrolase</keyword>
<dbReference type="PANTHER" id="PTHR48099">
    <property type="entry name" value="C-1-TETRAHYDROFOLATE SYNTHASE, CYTOPLASMIC-RELATED"/>
    <property type="match status" value="1"/>
</dbReference>
<dbReference type="GO" id="GO:0009086">
    <property type="term" value="P:methionine biosynthetic process"/>
    <property type="evidence" value="ECO:0007669"/>
    <property type="project" value="UniProtKB-KW"/>
</dbReference>
<sequence length="287" mass="30947">MAEILKGKDVIASMKERMLKQVEELQSHGVTPCLAIVRLGAKADDLAYEKGAVKRCEGLGIKCVVMEYDESISQKELEDEIRKLNEDTGIHGILVFRPLPKHIDENAIKYVISPDKDVDCFSPVNVAKVFEGDDNGFAPCTPEAVMEMLEHYGVDVSGKRVVVIGRSLVVGKPLSMLLLRKNATVTICHTKTRDLGGTARTADILIAAAGKARMITKEFVSPGQIVIDVGINMDKDGNLCGDVDYDNVEKTVAMITPVPGGVGTVTTSILAKHVLAAAWRLSGVMGS</sequence>
<evidence type="ECO:0000256" key="3">
    <source>
        <dbReference type="ARBA" id="ARBA00022563"/>
    </source>
</evidence>
<evidence type="ECO:0000256" key="5">
    <source>
        <dbReference type="ARBA" id="ARBA00022755"/>
    </source>
</evidence>
<evidence type="ECO:0000256" key="2">
    <source>
        <dbReference type="ARBA" id="ARBA00011738"/>
    </source>
</evidence>
<dbReference type="AlphaFoldDB" id="A0A2K2FJM7"/>
<dbReference type="EC" id="3.5.4.9" evidence="12"/>
<keyword evidence="5 12" id="KW-0658">Purine biosynthesis</keyword>
<keyword evidence="8 12" id="KW-0560">Oxidoreductase</keyword>
<reference evidence="15 16" key="1">
    <citation type="submission" date="2017-06" db="EMBL/GenBank/DDBJ databases">
        <title>Investigating the central metabolism of Clostridium thermosuccinogenes.</title>
        <authorList>
            <person name="Koendjbiharie J.G."/>
            <person name="van Kranenburg R."/>
        </authorList>
    </citation>
    <scope>NUCLEOTIDE SEQUENCE [LARGE SCALE GENOMIC DNA]</scope>
    <source>
        <strain evidence="15 16">DSM 5806</strain>
    </source>
</reference>
<evidence type="ECO:0000256" key="12">
    <source>
        <dbReference type="HAMAP-Rule" id="MF_01576"/>
    </source>
</evidence>
<dbReference type="KEGG" id="cthd:CDO33_18950"/>
<feature type="domain" description="Tetrahydrofolate dehydrogenase/cyclohydrolase catalytic" evidence="13">
    <location>
        <begin position="5"/>
        <end position="119"/>
    </location>
</feature>